<gene>
    <name evidence="3" type="ORF">SAMN05444373_10448</name>
</gene>
<dbReference type="RefSeq" id="WP_149679257.1">
    <property type="nucleotide sequence ID" value="NZ_DAONMB010000185.1"/>
</dbReference>
<dbReference type="PROSITE" id="PS51257">
    <property type="entry name" value="PROKAR_LIPOPROTEIN"/>
    <property type="match status" value="1"/>
</dbReference>
<dbReference type="Proteomes" id="UP000324781">
    <property type="component" value="Unassembled WGS sequence"/>
</dbReference>
<dbReference type="EMBL" id="FQZP01000044">
    <property type="protein sequence ID" value="SHJ34462.1"/>
    <property type="molecule type" value="Genomic_DNA"/>
</dbReference>
<organism evidence="3 4">
    <name type="scientific">Thermoclostridium caenicola</name>
    <dbReference type="NCBI Taxonomy" id="659425"/>
    <lineage>
        <taxon>Bacteria</taxon>
        <taxon>Bacillati</taxon>
        <taxon>Bacillota</taxon>
        <taxon>Clostridia</taxon>
        <taxon>Eubacteriales</taxon>
        <taxon>Oscillospiraceae</taxon>
        <taxon>Thermoclostridium</taxon>
    </lineage>
</organism>
<feature type="chain" id="PRO_5013133274" evidence="1">
    <location>
        <begin position="29"/>
        <end position="538"/>
    </location>
</feature>
<dbReference type="Pfam" id="PF12450">
    <property type="entry name" value="vWF_A"/>
    <property type="match status" value="1"/>
</dbReference>
<reference evidence="3 4" key="1">
    <citation type="submission" date="2016-11" db="EMBL/GenBank/DDBJ databases">
        <authorList>
            <person name="Varghese N."/>
            <person name="Submissions S."/>
        </authorList>
    </citation>
    <scope>NUCLEOTIDE SEQUENCE [LARGE SCALE GENOMIC DNA]</scope>
    <source>
        <strain evidence="3 4">DSM 19027</strain>
    </source>
</reference>
<dbReference type="SUPFAM" id="SSF53300">
    <property type="entry name" value="vWA-like"/>
    <property type="match status" value="1"/>
</dbReference>
<dbReference type="Gene3D" id="3.40.50.410">
    <property type="entry name" value="von Willebrand factor, type A domain"/>
    <property type="match status" value="1"/>
</dbReference>
<dbReference type="CDD" id="cd01465">
    <property type="entry name" value="vWA_subgroup"/>
    <property type="match status" value="1"/>
</dbReference>
<proteinExistence type="predicted"/>
<evidence type="ECO:0000256" key="1">
    <source>
        <dbReference type="SAM" id="SignalP"/>
    </source>
</evidence>
<feature type="signal peptide" evidence="1">
    <location>
        <begin position="1"/>
        <end position="28"/>
    </location>
</feature>
<evidence type="ECO:0000313" key="3">
    <source>
        <dbReference type="EMBL" id="SHJ34462.1"/>
    </source>
</evidence>
<evidence type="ECO:0000259" key="2">
    <source>
        <dbReference type="PROSITE" id="PS50234"/>
    </source>
</evidence>
<sequence length="538" mass="59149">MLKRKITSLIPVLLMIALLLASCGKAQYAPDMGAVPSAAPNKMSKTEYLISESGPDSLKYTNSSGYESISDFNTEEYNAIVERGFVSPLAEPMSTFSIDVDTASYANVRRFLMDGFTVPPDAVRIEEMINYFRYDYPNPDGDVPFSVTTEIGPCPWNEENKLLLIGLKGREVDIRDIPPSNLVFLIDVSGSMLDANKLPLVKEAFLLLVENLRPIDRISIVTYAGSESVVLNGATGEDKLAITRAIQDLGAGGSTAGARGILTAYKIAQENFIENGNNRVILATDGDFNVGVTSEGELTRLIEKEREKGIYLSVLGFGTGNIKDNKMEALADHGNGNYAYIDTILEARKVLVEEMGGTLLTIAKDVKLQVEFNPAKVKGYRLIGYENRMLNNEDFDDDTKDAGEMGAGHRVTALYEIIPADSTAEAASNGLKYQQTQVVKSDEWLSIKIRYKEPDQDQSNLLTLAVDDSHENAIPSESFTFASSVAEFGMLLRDSKYKGQASYENIYGRLAGLPSVKSDPYKAEFLQLVKICMDQELR</sequence>
<dbReference type="PANTHER" id="PTHR10579">
    <property type="entry name" value="CALCIUM-ACTIVATED CHLORIDE CHANNEL REGULATOR"/>
    <property type="match status" value="1"/>
</dbReference>
<dbReference type="AlphaFoldDB" id="A0A1M6IJ25"/>
<dbReference type="InterPro" id="IPR021908">
    <property type="entry name" value="YfbK_C"/>
</dbReference>
<dbReference type="InterPro" id="IPR022156">
    <property type="entry name" value="Uncharacterised_YfbK_N"/>
</dbReference>
<dbReference type="InterPro" id="IPR002035">
    <property type="entry name" value="VWF_A"/>
</dbReference>
<dbReference type="Pfam" id="PF00092">
    <property type="entry name" value="VWA"/>
    <property type="match status" value="1"/>
</dbReference>
<dbReference type="InterPro" id="IPR036465">
    <property type="entry name" value="vWFA_dom_sf"/>
</dbReference>
<protein>
    <submittedName>
        <fullName evidence="3">Ca-activated chloride channel family protein</fullName>
    </submittedName>
</protein>
<dbReference type="PROSITE" id="PS50234">
    <property type="entry name" value="VWFA"/>
    <property type="match status" value="1"/>
</dbReference>
<evidence type="ECO:0000313" key="4">
    <source>
        <dbReference type="Proteomes" id="UP000324781"/>
    </source>
</evidence>
<keyword evidence="4" id="KW-1185">Reference proteome</keyword>
<name>A0A1M6IJ25_9FIRM</name>
<dbReference type="InterPro" id="IPR051266">
    <property type="entry name" value="CLCR"/>
</dbReference>
<accession>A0A1M6IJ25</accession>
<feature type="domain" description="VWFA" evidence="2">
    <location>
        <begin position="181"/>
        <end position="359"/>
    </location>
</feature>
<dbReference type="SMART" id="SM00327">
    <property type="entry name" value="VWA"/>
    <property type="match status" value="1"/>
</dbReference>
<dbReference type="PANTHER" id="PTHR10579:SF43">
    <property type="entry name" value="ZINC FINGER (C3HC4-TYPE RING FINGER) FAMILY PROTEIN"/>
    <property type="match status" value="1"/>
</dbReference>
<dbReference type="Pfam" id="PF12034">
    <property type="entry name" value="YfbK_C"/>
    <property type="match status" value="1"/>
</dbReference>
<keyword evidence="1" id="KW-0732">Signal</keyword>
<dbReference type="OrthoDB" id="9805121at2"/>